<evidence type="ECO:0000259" key="5">
    <source>
        <dbReference type="Pfam" id="PF22780"/>
    </source>
</evidence>
<keyword evidence="3" id="KW-0274">FAD</keyword>
<dbReference type="SUPFAM" id="SSF51905">
    <property type="entry name" value="FAD/NAD(P)-binding domain"/>
    <property type="match status" value="1"/>
</dbReference>
<feature type="domain" description="RsdA/BaiN/AoA(So)-like Rossmann fold-like" evidence="4">
    <location>
        <begin position="10"/>
        <end position="390"/>
    </location>
</feature>
<dbReference type="Gene3D" id="2.40.30.10">
    <property type="entry name" value="Translation factors"/>
    <property type="match status" value="1"/>
</dbReference>
<dbReference type="InterPro" id="IPR022460">
    <property type="entry name" value="Flavoprotein_PP4765"/>
</dbReference>
<dbReference type="NCBIfam" id="TIGR03862">
    <property type="entry name" value="flavo_PP4765"/>
    <property type="match status" value="1"/>
</dbReference>
<keyword evidence="2" id="KW-0285">Flavoprotein</keyword>
<dbReference type="Pfam" id="PF22780">
    <property type="entry name" value="HI0933_like_1st"/>
    <property type="match status" value="1"/>
</dbReference>
<proteinExistence type="predicted"/>
<dbReference type="OrthoDB" id="5288829at2"/>
<comment type="cofactor">
    <cofactor evidence="1">
        <name>FAD</name>
        <dbReference type="ChEBI" id="CHEBI:57692"/>
    </cofactor>
</comment>
<dbReference type="STRING" id="990712.SAMN05216257_104177"/>
<evidence type="ECO:0008006" key="8">
    <source>
        <dbReference type="Google" id="ProtNLM"/>
    </source>
</evidence>
<dbReference type="Gene3D" id="3.50.50.60">
    <property type="entry name" value="FAD/NAD(P)-binding domain"/>
    <property type="match status" value="1"/>
</dbReference>
<accession>A0A1G9E752</accession>
<gene>
    <name evidence="6" type="ORF">SAMN05216257_104177</name>
</gene>
<feature type="domain" description="RsdA/BaiN/AoA(So)-like insert" evidence="5">
    <location>
        <begin position="195"/>
        <end position="338"/>
    </location>
</feature>
<evidence type="ECO:0000313" key="6">
    <source>
        <dbReference type="EMBL" id="SDK71908.1"/>
    </source>
</evidence>
<evidence type="ECO:0000259" key="4">
    <source>
        <dbReference type="Pfam" id="PF03486"/>
    </source>
</evidence>
<dbReference type="InterPro" id="IPR004792">
    <property type="entry name" value="BaiN-like"/>
</dbReference>
<dbReference type="Gene3D" id="1.10.8.260">
    <property type="entry name" value="HI0933 insert domain-like"/>
    <property type="match status" value="1"/>
</dbReference>
<dbReference type="InterPro" id="IPR057661">
    <property type="entry name" value="RsdA/BaiN/AoA(So)_Rossmann"/>
</dbReference>
<dbReference type="InterPro" id="IPR036188">
    <property type="entry name" value="FAD/NAD-bd_sf"/>
</dbReference>
<name>A0A1G9E752_9RHOB</name>
<dbReference type="EMBL" id="FNFV01000004">
    <property type="protein sequence ID" value="SDK71908.1"/>
    <property type="molecule type" value="Genomic_DNA"/>
</dbReference>
<keyword evidence="7" id="KW-1185">Reference proteome</keyword>
<dbReference type="PRINTS" id="PR00368">
    <property type="entry name" value="FADPNR"/>
</dbReference>
<dbReference type="PANTHER" id="PTHR42887">
    <property type="entry name" value="OS12G0638800 PROTEIN"/>
    <property type="match status" value="1"/>
</dbReference>
<dbReference type="Pfam" id="PF03486">
    <property type="entry name" value="HI0933_like"/>
    <property type="match status" value="1"/>
</dbReference>
<reference evidence="7" key="1">
    <citation type="submission" date="2016-10" db="EMBL/GenBank/DDBJ databases">
        <authorList>
            <person name="Varghese N."/>
            <person name="Submissions S."/>
        </authorList>
    </citation>
    <scope>NUCLEOTIDE SEQUENCE [LARGE SCALE GENOMIC DNA]</scope>
    <source>
        <strain evidence="7">CGMCC 1.10789</strain>
    </source>
</reference>
<evidence type="ECO:0000256" key="3">
    <source>
        <dbReference type="ARBA" id="ARBA00022827"/>
    </source>
</evidence>
<dbReference type="Proteomes" id="UP000199328">
    <property type="component" value="Unassembled WGS sequence"/>
</dbReference>
<sequence>MTATEREAAALVIGGGPAGLAAAEVLAEAGVPVLVAEAKPSVARKFLMAGKSGLNLTKDEPFAQFLAAYGGAAARLRPMLSAFGPEEVQRWAEDLGEALFIGSTGRVFPRAMKASPLLRRWLGRLEAGGVTLATRWRCLGRAGKAWRFATPEGEVRVRARVTVLALGGASWPRLGSDGAWAAWLGDAGVPLTPFVPSNAALRVEWSRHMARHFGAPVKGVALEAGGQRSRGEFVISAQGLEGGGIYALSAALREGAPLVLDLAPDVPLERLAGRLAAPRGKRSRASHLRKTARLEGAKLALLNEFARPLPEEPGALARLIKALPVPHLGLAGLERAISSAGGIRWEGLSEGLELLAMPGVFAAGEMLDWDAPTGGYLLTACLATRRWAGRAAAQRLTGSSR</sequence>
<dbReference type="SUPFAM" id="SSF160996">
    <property type="entry name" value="HI0933 insert domain-like"/>
    <property type="match status" value="1"/>
</dbReference>
<dbReference type="PANTHER" id="PTHR42887:SF1">
    <property type="entry name" value="BLR3961 PROTEIN"/>
    <property type="match status" value="1"/>
</dbReference>
<organism evidence="6 7">
    <name type="scientific">Meinhardsimonia xiamenensis</name>
    <dbReference type="NCBI Taxonomy" id="990712"/>
    <lineage>
        <taxon>Bacteria</taxon>
        <taxon>Pseudomonadati</taxon>
        <taxon>Pseudomonadota</taxon>
        <taxon>Alphaproteobacteria</taxon>
        <taxon>Rhodobacterales</taxon>
        <taxon>Paracoccaceae</taxon>
        <taxon>Meinhardsimonia</taxon>
    </lineage>
</organism>
<evidence type="ECO:0000313" key="7">
    <source>
        <dbReference type="Proteomes" id="UP000199328"/>
    </source>
</evidence>
<dbReference type="RefSeq" id="WP_092500396.1">
    <property type="nucleotide sequence ID" value="NZ_FNFV01000004.1"/>
</dbReference>
<protein>
    <recommendedName>
        <fullName evidence="8">TIGR03862 family flavoprotein</fullName>
    </recommendedName>
</protein>
<dbReference type="NCBIfam" id="TIGR00275">
    <property type="entry name" value="aminoacetone oxidase family FAD-binding enzyme"/>
    <property type="match status" value="1"/>
</dbReference>
<dbReference type="InterPro" id="IPR055178">
    <property type="entry name" value="RsdA/BaiN/AoA(So)-like_dom"/>
</dbReference>
<dbReference type="InterPro" id="IPR023166">
    <property type="entry name" value="BaiN-like_dom_sf"/>
</dbReference>
<evidence type="ECO:0000256" key="2">
    <source>
        <dbReference type="ARBA" id="ARBA00022630"/>
    </source>
</evidence>
<evidence type="ECO:0000256" key="1">
    <source>
        <dbReference type="ARBA" id="ARBA00001974"/>
    </source>
</evidence>
<dbReference type="AlphaFoldDB" id="A0A1G9E752"/>